<organism evidence="2 3">
    <name type="scientific">Microthlaspi erraticum</name>
    <dbReference type="NCBI Taxonomy" id="1685480"/>
    <lineage>
        <taxon>Eukaryota</taxon>
        <taxon>Viridiplantae</taxon>
        <taxon>Streptophyta</taxon>
        <taxon>Embryophyta</taxon>
        <taxon>Tracheophyta</taxon>
        <taxon>Spermatophyta</taxon>
        <taxon>Magnoliopsida</taxon>
        <taxon>eudicotyledons</taxon>
        <taxon>Gunneridae</taxon>
        <taxon>Pentapetalae</taxon>
        <taxon>rosids</taxon>
        <taxon>malvids</taxon>
        <taxon>Brassicales</taxon>
        <taxon>Brassicaceae</taxon>
        <taxon>Coluteocarpeae</taxon>
        <taxon>Microthlaspi</taxon>
    </lineage>
</organism>
<feature type="compositionally biased region" description="Basic residues" evidence="1">
    <location>
        <begin position="133"/>
        <end position="142"/>
    </location>
</feature>
<gene>
    <name evidence="2" type="ORF">MERR_LOCUS41737</name>
</gene>
<feature type="compositionally biased region" description="Polar residues" evidence="1">
    <location>
        <begin position="115"/>
        <end position="127"/>
    </location>
</feature>
<feature type="region of interest" description="Disordered" evidence="1">
    <location>
        <begin position="28"/>
        <end position="142"/>
    </location>
</feature>
<dbReference type="AlphaFoldDB" id="A0A6D2KR84"/>
<feature type="compositionally biased region" description="Basic residues" evidence="1">
    <location>
        <begin position="100"/>
        <end position="110"/>
    </location>
</feature>
<evidence type="ECO:0000313" key="2">
    <source>
        <dbReference type="EMBL" id="CAA7054501.1"/>
    </source>
</evidence>
<proteinExistence type="predicted"/>
<reference evidence="2" key="1">
    <citation type="submission" date="2020-01" db="EMBL/GenBank/DDBJ databases">
        <authorList>
            <person name="Mishra B."/>
        </authorList>
    </citation>
    <scope>NUCLEOTIDE SEQUENCE [LARGE SCALE GENOMIC DNA]</scope>
</reference>
<dbReference type="EMBL" id="CACVBM020001578">
    <property type="protein sequence ID" value="CAA7054501.1"/>
    <property type="molecule type" value="Genomic_DNA"/>
</dbReference>
<protein>
    <submittedName>
        <fullName evidence="2">Uncharacterized protein</fullName>
    </submittedName>
</protein>
<evidence type="ECO:0000313" key="3">
    <source>
        <dbReference type="Proteomes" id="UP000467841"/>
    </source>
</evidence>
<sequence>MDFIKTTSACPELVQTVKPRIGVQTVRNGRPRNIRTTFGQRPDTPSIPPERMADSRIDPEKHRPTVDHHSPATIGRARPHRASRRVTPHDRAAQPVPHARPIRPIRKASSHVRPNLSTISSVRPNPTNERRISRPRSTRPCR</sequence>
<keyword evidence="3" id="KW-1185">Reference proteome</keyword>
<dbReference type="Proteomes" id="UP000467841">
    <property type="component" value="Unassembled WGS sequence"/>
</dbReference>
<feature type="compositionally biased region" description="Basic residues" evidence="1">
    <location>
        <begin position="77"/>
        <end position="86"/>
    </location>
</feature>
<name>A0A6D2KR84_9BRAS</name>
<evidence type="ECO:0000256" key="1">
    <source>
        <dbReference type="SAM" id="MobiDB-lite"/>
    </source>
</evidence>
<comment type="caution">
    <text evidence="2">The sequence shown here is derived from an EMBL/GenBank/DDBJ whole genome shotgun (WGS) entry which is preliminary data.</text>
</comment>
<accession>A0A6D2KR84</accession>
<feature type="compositionally biased region" description="Basic and acidic residues" evidence="1">
    <location>
        <begin position="51"/>
        <end position="70"/>
    </location>
</feature>